<feature type="transmembrane region" description="Helical" evidence="6">
    <location>
        <begin position="12"/>
        <end position="36"/>
    </location>
</feature>
<dbReference type="RefSeq" id="WP_037042262.1">
    <property type="nucleotide sequence ID" value="NZ_BAAAUZ010000015.1"/>
</dbReference>
<feature type="transmembrane region" description="Helical" evidence="6">
    <location>
        <begin position="367"/>
        <end position="385"/>
    </location>
</feature>
<feature type="transmembrane region" description="Helical" evidence="6">
    <location>
        <begin position="257"/>
        <end position="280"/>
    </location>
</feature>
<keyword evidence="8" id="KW-1185">Reference proteome</keyword>
<feature type="transmembrane region" description="Helical" evidence="6">
    <location>
        <begin position="391"/>
        <end position="412"/>
    </location>
</feature>
<evidence type="ECO:0008006" key="9">
    <source>
        <dbReference type="Google" id="ProtNLM"/>
    </source>
</evidence>
<feature type="transmembrane region" description="Helical" evidence="6">
    <location>
        <begin position="120"/>
        <end position="140"/>
    </location>
</feature>
<reference evidence="7" key="1">
    <citation type="journal article" date="2014" name="Int. J. Syst. Evol. Microbiol.">
        <title>Complete genome sequence of Corynebacterium casei LMG S-19264T (=DSM 44701T), isolated from a smear-ripened cheese.</title>
        <authorList>
            <consortium name="US DOE Joint Genome Institute (JGI-PGF)"/>
            <person name="Walter F."/>
            <person name="Albersmeier A."/>
            <person name="Kalinowski J."/>
            <person name="Ruckert C."/>
        </authorList>
    </citation>
    <scope>NUCLEOTIDE SEQUENCE</scope>
    <source>
        <strain evidence="7">VKM Ac-1069</strain>
    </source>
</reference>
<accession>A0A9W6KWF7</accession>
<feature type="transmembrane region" description="Helical" evidence="6">
    <location>
        <begin position="152"/>
        <end position="174"/>
    </location>
</feature>
<organism evidence="7 8">
    <name type="scientific">Pseudonocardia halophobica</name>
    <dbReference type="NCBI Taxonomy" id="29401"/>
    <lineage>
        <taxon>Bacteria</taxon>
        <taxon>Bacillati</taxon>
        <taxon>Actinomycetota</taxon>
        <taxon>Actinomycetes</taxon>
        <taxon>Pseudonocardiales</taxon>
        <taxon>Pseudonocardiaceae</taxon>
        <taxon>Pseudonocardia</taxon>
    </lineage>
</organism>
<keyword evidence="5 6" id="KW-0472">Membrane</keyword>
<protein>
    <recommendedName>
        <fullName evidence="9">O-antigen/teichoic acid export membrane protein</fullName>
    </recommendedName>
</protein>
<comment type="caution">
    <text evidence="7">The sequence shown here is derived from an EMBL/GenBank/DDBJ whole genome shotgun (WGS) entry which is preliminary data.</text>
</comment>
<dbReference type="PANTHER" id="PTHR30250">
    <property type="entry name" value="PST FAMILY PREDICTED COLANIC ACID TRANSPORTER"/>
    <property type="match status" value="1"/>
</dbReference>
<feature type="transmembrane region" description="Helical" evidence="6">
    <location>
        <begin position="222"/>
        <end position="245"/>
    </location>
</feature>
<feature type="transmembrane region" description="Helical" evidence="6">
    <location>
        <begin position="336"/>
        <end position="355"/>
    </location>
</feature>
<evidence type="ECO:0000256" key="4">
    <source>
        <dbReference type="ARBA" id="ARBA00022989"/>
    </source>
</evidence>
<comment type="subcellular location">
    <subcellularLocation>
        <location evidence="1">Cell membrane</location>
        <topology evidence="1">Multi-pass membrane protein</topology>
    </subcellularLocation>
</comment>
<dbReference type="PANTHER" id="PTHR30250:SF11">
    <property type="entry name" value="O-ANTIGEN TRANSPORTER-RELATED"/>
    <property type="match status" value="1"/>
</dbReference>
<evidence type="ECO:0000256" key="3">
    <source>
        <dbReference type="ARBA" id="ARBA00022692"/>
    </source>
</evidence>
<evidence type="ECO:0000313" key="7">
    <source>
        <dbReference type="EMBL" id="GLL08933.1"/>
    </source>
</evidence>
<proteinExistence type="predicted"/>
<dbReference type="AlphaFoldDB" id="A0A9W6KWF7"/>
<feature type="transmembrane region" description="Helical" evidence="6">
    <location>
        <begin position="86"/>
        <end position="108"/>
    </location>
</feature>
<evidence type="ECO:0000256" key="5">
    <source>
        <dbReference type="ARBA" id="ARBA00023136"/>
    </source>
</evidence>
<feature type="transmembrane region" description="Helical" evidence="6">
    <location>
        <begin position="301"/>
        <end position="324"/>
    </location>
</feature>
<feature type="transmembrane region" description="Helical" evidence="6">
    <location>
        <begin position="42"/>
        <end position="65"/>
    </location>
</feature>
<dbReference type="InterPro" id="IPR050833">
    <property type="entry name" value="Poly_Biosynth_Transport"/>
</dbReference>
<dbReference type="EMBL" id="BSFQ01000001">
    <property type="protein sequence ID" value="GLL08933.1"/>
    <property type="molecule type" value="Genomic_DNA"/>
</dbReference>
<dbReference type="Proteomes" id="UP001143463">
    <property type="component" value="Unassembled WGS sequence"/>
</dbReference>
<gene>
    <name evidence="7" type="ORF">GCM10017577_00730</name>
</gene>
<dbReference type="GO" id="GO:0005886">
    <property type="term" value="C:plasma membrane"/>
    <property type="evidence" value="ECO:0007669"/>
    <property type="project" value="UniProtKB-SubCell"/>
</dbReference>
<evidence type="ECO:0000313" key="8">
    <source>
        <dbReference type="Proteomes" id="UP001143463"/>
    </source>
</evidence>
<feature type="transmembrane region" description="Helical" evidence="6">
    <location>
        <begin position="180"/>
        <end position="201"/>
    </location>
</feature>
<sequence length="425" mass="41708">MTATSVRAGGPVGALTVAGGLLVLGASSFLVLGMAGHALEPGAYSAVASLYLLVAIVGPGAFSAVEQETNREASGLRAAGNRDEPVVRAGLLAALRLAALVGGLAVAAGPLVVPRMLGGSWALLGCLLLAVAGSAGLAAVRGVLAARDRRSWYGLSLAVEGGSRIAGCGAVAAIGATHPAAFGLAFAAGAGVAFLVCLPGLRSPTHDGPAAGVDVGAMTRSAGLLALGSAVTFVLANAAPLVLVARLTDRPELAASYVSLFVLARTPLFVFAPVQSFLLPGLTTAAEHGDTEAFGRRLRHLLVAICAAGVVGTAGAAVVGPWAARVLMGAPLDLPATAAAFLGLGTAGMLAAQLLQPALVATGAHRAATGAWIVGGCVFGALLALPLDPVAGAVAAQVVGPVVVGVAMLLALRSTRRSRAGRRSV</sequence>
<reference evidence="7" key="2">
    <citation type="submission" date="2023-01" db="EMBL/GenBank/DDBJ databases">
        <authorList>
            <person name="Sun Q."/>
            <person name="Evtushenko L."/>
        </authorList>
    </citation>
    <scope>NUCLEOTIDE SEQUENCE</scope>
    <source>
        <strain evidence="7">VKM Ac-1069</strain>
    </source>
</reference>
<evidence type="ECO:0000256" key="2">
    <source>
        <dbReference type="ARBA" id="ARBA00022475"/>
    </source>
</evidence>
<keyword evidence="3 6" id="KW-0812">Transmembrane</keyword>
<evidence type="ECO:0000256" key="1">
    <source>
        <dbReference type="ARBA" id="ARBA00004651"/>
    </source>
</evidence>
<keyword evidence="4 6" id="KW-1133">Transmembrane helix</keyword>
<keyword evidence="2" id="KW-1003">Cell membrane</keyword>
<name>A0A9W6KWF7_9PSEU</name>
<evidence type="ECO:0000256" key="6">
    <source>
        <dbReference type="SAM" id="Phobius"/>
    </source>
</evidence>